<gene>
    <name evidence="1" type="ORF">E4191_17545</name>
</gene>
<protein>
    <submittedName>
        <fullName evidence="1">Uncharacterized protein</fullName>
    </submittedName>
</protein>
<accession>A0A4Y5SR10</accession>
<dbReference type="AlphaFoldDB" id="A0A4Y5SR10"/>
<dbReference type="KEGG" id="plia:E4191_17545"/>
<dbReference type="Proteomes" id="UP000296374">
    <property type="component" value="Plasmid unnamed6"/>
</dbReference>
<geneLocation type="plasmid" evidence="1 2">
    <name>unnamed6</name>
</geneLocation>
<name>A0A4Y5SR10_9RHOB</name>
<evidence type="ECO:0000313" key="1">
    <source>
        <dbReference type="EMBL" id="QDA35942.1"/>
    </source>
</evidence>
<sequence>MFPITESNNVAKVEITRDMLEAILLIFASLGDICILEIEVRHNGLFVLNPLTGKYEVIGLASMPPSMNHLS</sequence>
<dbReference type="RefSeq" id="WP_139615751.1">
    <property type="nucleotide sequence ID" value="NZ_CP040760.1"/>
</dbReference>
<dbReference type="EMBL" id="CP040760">
    <property type="protein sequence ID" value="QDA35942.1"/>
    <property type="molecule type" value="Genomic_DNA"/>
</dbReference>
<reference evidence="2" key="1">
    <citation type="submission" date="2019-05" db="EMBL/GenBank/DDBJ databases">
        <title>Tamlana fucoidanivorans sp. nov., isolated from the surface of algae collected from Fujian province in China.</title>
        <authorList>
            <person name="Li J."/>
        </authorList>
    </citation>
    <scope>NUCLEOTIDE SEQUENCE [LARGE SCALE GENOMIC DNA]</scope>
    <source>
        <strain evidence="2">2251</strain>
        <plasmid evidence="2">unnamed6</plasmid>
    </source>
</reference>
<organism evidence="1 2">
    <name type="scientific">Paracoccus liaowanqingii</name>
    <dbReference type="NCBI Taxonomy" id="2560053"/>
    <lineage>
        <taxon>Bacteria</taxon>
        <taxon>Pseudomonadati</taxon>
        <taxon>Pseudomonadota</taxon>
        <taxon>Alphaproteobacteria</taxon>
        <taxon>Rhodobacterales</taxon>
        <taxon>Paracoccaceae</taxon>
        <taxon>Paracoccus</taxon>
    </lineage>
</organism>
<proteinExistence type="predicted"/>
<keyword evidence="1" id="KW-0614">Plasmid</keyword>
<evidence type="ECO:0000313" key="2">
    <source>
        <dbReference type="Proteomes" id="UP000296374"/>
    </source>
</evidence>